<dbReference type="EMBL" id="LR134356">
    <property type="protein sequence ID" value="VEG57096.1"/>
    <property type="molecule type" value="Genomic_DNA"/>
</dbReference>
<dbReference type="OrthoDB" id="9958498at2"/>
<accession>A0A3S4VWJ9</accession>
<proteinExistence type="predicted"/>
<protein>
    <submittedName>
        <fullName evidence="1">Uncharacterized protein</fullName>
    </submittedName>
</protein>
<organism evidence="1 2">
    <name type="scientific">Mycolicibacterium aurum</name>
    <name type="common">Mycobacterium aurum</name>
    <dbReference type="NCBI Taxonomy" id="1791"/>
    <lineage>
        <taxon>Bacteria</taxon>
        <taxon>Bacillati</taxon>
        <taxon>Actinomycetota</taxon>
        <taxon>Actinomycetes</taxon>
        <taxon>Mycobacteriales</taxon>
        <taxon>Mycobacteriaceae</taxon>
        <taxon>Mycolicibacterium</taxon>
    </lineage>
</organism>
<name>A0A3S4VWJ9_MYCAU</name>
<dbReference type="KEGG" id="mauu:NCTC10437_04103"/>
<keyword evidence="2" id="KW-1185">Reference proteome</keyword>
<reference evidence="1 2" key="1">
    <citation type="submission" date="2018-12" db="EMBL/GenBank/DDBJ databases">
        <authorList>
            <consortium name="Pathogen Informatics"/>
        </authorList>
    </citation>
    <scope>NUCLEOTIDE SEQUENCE [LARGE SCALE GENOMIC DNA]</scope>
    <source>
        <strain evidence="1 2">NCTC10437</strain>
    </source>
</reference>
<gene>
    <name evidence="1" type="ORF">NCTC10437_04103</name>
</gene>
<evidence type="ECO:0000313" key="2">
    <source>
        <dbReference type="Proteomes" id="UP000279306"/>
    </source>
</evidence>
<dbReference type="Proteomes" id="UP000279306">
    <property type="component" value="Chromosome"/>
</dbReference>
<dbReference type="AlphaFoldDB" id="A0A3S4VWJ9"/>
<dbReference type="RefSeq" id="WP_048635281.1">
    <property type="nucleotide sequence ID" value="NZ_CVQQ01000029.1"/>
</dbReference>
<evidence type="ECO:0000313" key="1">
    <source>
        <dbReference type="EMBL" id="VEG57096.1"/>
    </source>
</evidence>
<sequence>MSGQPLALDDLGYELRLLLGADEIVQFMDAQGTFGNLVNYFKDSVYLHARNLLNALTNGCATDIGTIPSAIRSEPYGRLKRSLEVYVMHIKETRNQRGVTNVRGGKHLNEYVHDLTAEVKRCWNEWIAATGDQTLAELLQAAEKSAQDDLAQLKGHLK</sequence>